<comment type="caution">
    <text evidence="2">The sequence shown here is derived from an EMBL/GenBank/DDBJ whole genome shotgun (WGS) entry which is preliminary data.</text>
</comment>
<dbReference type="RefSeq" id="WP_123122272.1">
    <property type="nucleotide sequence ID" value="NZ_RJJR01000019.1"/>
</dbReference>
<evidence type="ECO:0000256" key="1">
    <source>
        <dbReference type="SAM" id="SignalP"/>
    </source>
</evidence>
<evidence type="ECO:0008006" key="4">
    <source>
        <dbReference type="Google" id="ProtNLM"/>
    </source>
</evidence>
<organism evidence="2 3">
    <name type="scientific">Hanamia caeni</name>
    <dbReference type="NCBI Taxonomy" id="2294116"/>
    <lineage>
        <taxon>Bacteria</taxon>
        <taxon>Pseudomonadati</taxon>
        <taxon>Bacteroidota</taxon>
        <taxon>Chitinophagia</taxon>
        <taxon>Chitinophagales</taxon>
        <taxon>Chitinophagaceae</taxon>
        <taxon>Hanamia</taxon>
    </lineage>
</organism>
<dbReference type="AlphaFoldDB" id="A0A3M9N6P5"/>
<accession>A0A3M9N6P5</accession>
<dbReference type="EMBL" id="RJJR01000019">
    <property type="protein sequence ID" value="RNI33470.1"/>
    <property type="molecule type" value="Genomic_DNA"/>
</dbReference>
<evidence type="ECO:0000313" key="3">
    <source>
        <dbReference type="Proteomes" id="UP000267223"/>
    </source>
</evidence>
<name>A0A3M9N6P5_9BACT</name>
<feature type="chain" id="PRO_5018135281" description="NIPSNAP domain-containing protein" evidence="1">
    <location>
        <begin position="25"/>
        <end position="149"/>
    </location>
</feature>
<sequence length="149" mass="16996">MKKAITNFAISFILLISGANISFAQTDRPYKDGPIWQVQFVHTKPGMTDLYLKNLSEGWIKQMRAAKDAGLIMDYKILSAEPASENDWDLLLMYEFKNYAMLDGAREKMEAIDKKVFNATPETQHSNAVSRNDLRTLQGGRLTQELDFK</sequence>
<proteinExistence type="predicted"/>
<keyword evidence="1" id="KW-0732">Signal</keyword>
<keyword evidence="3" id="KW-1185">Reference proteome</keyword>
<gene>
    <name evidence="2" type="ORF">EFY79_18675</name>
</gene>
<dbReference type="Proteomes" id="UP000267223">
    <property type="component" value="Unassembled WGS sequence"/>
</dbReference>
<evidence type="ECO:0000313" key="2">
    <source>
        <dbReference type="EMBL" id="RNI33470.1"/>
    </source>
</evidence>
<dbReference type="OrthoDB" id="1495245at2"/>
<protein>
    <recommendedName>
        <fullName evidence="4">NIPSNAP domain-containing protein</fullName>
    </recommendedName>
</protein>
<reference evidence="2 3" key="1">
    <citation type="submission" date="2018-11" db="EMBL/GenBank/DDBJ databases">
        <title>Draft genome sequence of Ferruginibacter sp. BO-59.</title>
        <authorList>
            <person name="Im W.T."/>
        </authorList>
    </citation>
    <scope>NUCLEOTIDE SEQUENCE [LARGE SCALE GENOMIC DNA]</scope>
    <source>
        <strain evidence="2 3">BO-59</strain>
    </source>
</reference>
<feature type="signal peptide" evidence="1">
    <location>
        <begin position="1"/>
        <end position="24"/>
    </location>
</feature>